<protein>
    <submittedName>
        <fullName evidence="1">Uncharacterized protein</fullName>
    </submittedName>
</protein>
<dbReference type="AlphaFoldDB" id="A0A3B0AQX3"/>
<organism evidence="1 2">
    <name type="scientific">Streptomyces klenkii</name>
    <dbReference type="NCBI Taxonomy" id="1420899"/>
    <lineage>
        <taxon>Bacteria</taxon>
        <taxon>Bacillati</taxon>
        <taxon>Actinomycetota</taxon>
        <taxon>Actinomycetes</taxon>
        <taxon>Kitasatosporales</taxon>
        <taxon>Streptomycetaceae</taxon>
        <taxon>Streptomyces</taxon>
    </lineage>
</organism>
<dbReference type="Proteomes" id="UP000270343">
    <property type="component" value="Unassembled WGS sequence"/>
</dbReference>
<proteinExistence type="predicted"/>
<reference evidence="1 2" key="1">
    <citation type="journal article" date="2015" name="Antonie Van Leeuwenhoek">
        <title>Streptomyces klenkii sp. nov., isolated from deep marine sediment.</title>
        <authorList>
            <person name="Veyisoglu A."/>
            <person name="Sahin N."/>
        </authorList>
    </citation>
    <scope>NUCLEOTIDE SEQUENCE [LARGE SCALE GENOMIC DNA]</scope>
    <source>
        <strain evidence="1 2">KCTC 29202</strain>
    </source>
</reference>
<evidence type="ECO:0000313" key="1">
    <source>
        <dbReference type="EMBL" id="RKN61847.1"/>
    </source>
</evidence>
<comment type="caution">
    <text evidence="1">The sequence shown here is derived from an EMBL/GenBank/DDBJ whole genome shotgun (WGS) entry which is preliminary data.</text>
</comment>
<accession>A0A3B0AQX3</accession>
<name>A0A3B0AQX3_9ACTN</name>
<keyword evidence="2" id="KW-1185">Reference proteome</keyword>
<gene>
    <name evidence="1" type="ORF">D7231_31740</name>
</gene>
<evidence type="ECO:0000313" key="2">
    <source>
        <dbReference type="Proteomes" id="UP000270343"/>
    </source>
</evidence>
<dbReference type="EMBL" id="RBAM01000024">
    <property type="protein sequence ID" value="RKN61847.1"/>
    <property type="molecule type" value="Genomic_DNA"/>
</dbReference>
<sequence>MQRIAVARSGERASRLVWACHHGRMPTQVIIRTVPAGAPPAEDGLYFSVAHLPEPEIPRHMPHARSEEEVSCPECAAARKVVMDDDGAIALAVRIAESAKEQMFGFANRRQAAVHVTVAGPAMTAHIIARDVATYLYGDDIPHTHQADPRLAGG</sequence>